<keyword evidence="1" id="KW-0812">Transmembrane</keyword>
<dbReference type="Proteomes" id="UP000606044">
    <property type="component" value="Unassembled WGS sequence"/>
</dbReference>
<protein>
    <submittedName>
        <fullName evidence="2">Uncharacterized protein</fullName>
    </submittedName>
</protein>
<comment type="caution">
    <text evidence="2">The sequence shown here is derived from an EMBL/GenBank/DDBJ whole genome shotgun (WGS) entry which is preliminary data.</text>
</comment>
<feature type="transmembrane region" description="Helical" evidence="1">
    <location>
        <begin position="38"/>
        <end position="60"/>
    </location>
</feature>
<dbReference type="AlphaFoldDB" id="A0A917FCI2"/>
<keyword evidence="3" id="KW-1185">Reference proteome</keyword>
<accession>A0A917FCI2</accession>
<keyword evidence="1" id="KW-1133">Transmembrane helix</keyword>
<reference evidence="2" key="2">
    <citation type="submission" date="2020-09" db="EMBL/GenBank/DDBJ databases">
        <authorList>
            <person name="Sun Q."/>
            <person name="Sedlacek I."/>
        </authorList>
    </citation>
    <scope>NUCLEOTIDE SEQUENCE</scope>
    <source>
        <strain evidence="2">CCM 7897</strain>
    </source>
</reference>
<reference evidence="2" key="1">
    <citation type="journal article" date="2014" name="Int. J. Syst. Evol. Microbiol.">
        <title>Complete genome sequence of Corynebacterium casei LMG S-19264T (=DSM 44701T), isolated from a smear-ripened cheese.</title>
        <authorList>
            <consortium name="US DOE Joint Genome Institute (JGI-PGF)"/>
            <person name="Walter F."/>
            <person name="Albersmeier A."/>
            <person name="Kalinowski J."/>
            <person name="Ruckert C."/>
        </authorList>
    </citation>
    <scope>NUCLEOTIDE SEQUENCE</scope>
    <source>
        <strain evidence="2">CCM 7897</strain>
    </source>
</reference>
<evidence type="ECO:0000256" key="1">
    <source>
        <dbReference type="SAM" id="Phobius"/>
    </source>
</evidence>
<dbReference type="RefSeq" id="WP_188579148.1">
    <property type="nucleotide sequence ID" value="NZ_BMCT01000003.1"/>
</dbReference>
<evidence type="ECO:0000313" key="3">
    <source>
        <dbReference type="Proteomes" id="UP000606044"/>
    </source>
</evidence>
<gene>
    <name evidence="2" type="ORF">GCM10007301_25910</name>
</gene>
<proteinExistence type="predicted"/>
<organism evidence="2 3">
    <name type="scientific">Azorhizobium oxalatiphilum</name>
    <dbReference type="NCBI Taxonomy" id="980631"/>
    <lineage>
        <taxon>Bacteria</taxon>
        <taxon>Pseudomonadati</taxon>
        <taxon>Pseudomonadota</taxon>
        <taxon>Alphaproteobacteria</taxon>
        <taxon>Hyphomicrobiales</taxon>
        <taxon>Xanthobacteraceae</taxon>
        <taxon>Azorhizobium</taxon>
    </lineage>
</organism>
<evidence type="ECO:0000313" key="2">
    <source>
        <dbReference type="EMBL" id="GGF64950.1"/>
    </source>
</evidence>
<dbReference type="EMBL" id="BMCT01000003">
    <property type="protein sequence ID" value="GGF64950.1"/>
    <property type="molecule type" value="Genomic_DNA"/>
</dbReference>
<name>A0A917FCI2_9HYPH</name>
<keyword evidence="1" id="KW-0472">Membrane</keyword>
<sequence>MAVRALLLFLAAGFVWITQAFLAISLYGLLERHMDAPLAALLTALAALALTGLLAMIALWRRKRPPSVFESGSALGIGALSAVNRFAERHPIATVALAAGAGVLQAVLMGRRR</sequence>